<dbReference type="OrthoDB" id="3904217at2759"/>
<protein>
    <recommendedName>
        <fullName evidence="2">Lipocalin-like domain-containing protein</fullName>
    </recommendedName>
</protein>
<gene>
    <name evidence="3" type="ORF">K490DRAFT_18226</name>
</gene>
<evidence type="ECO:0000259" key="2">
    <source>
        <dbReference type="Pfam" id="PF13924"/>
    </source>
</evidence>
<dbReference type="AlphaFoldDB" id="A0A9P4I4G2"/>
<feature type="non-terminal residue" evidence="3">
    <location>
        <position position="1"/>
    </location>
</feature>
<dbReference type="Pfam" id="PF13924">
    <property type="entry name" value="Lipocalin_5"/>
    <property type="match status" value="1"/>
</dbReference>
<dbReference type="InterPro" id="IPR024311">
    <property type="entry name" value="Lipocalin-like"/>
</dbReference>
<name>A0A9P4I4G2_9PEZI</name>
<organism evidence="3 4">
    <name type="scientific">Saccharata proteae CBS 121410</name>
    <dbReference type="NCBI Taxonomy" id="1314787"/>
    <lineage>
        <taxon>Eukaryota</taxon>
        <taxon>Fungi</taxon>
        <taxon>Dikarya</taxon>
        <taxon>Ascomycota</taxon>
        <taxon>Pezizomycotina</taxon>
        <taxon>Dothideomycetes</taxon>
        <taxon>Dothideomycetes incertae sedis</taxon>
        <taxon>Botryosphaeriales</taxon>
        <taxon>Saccharataceae</taxon>
        <taxon>Saccharata</taxon>
    </lineage>
</organism>
<evidence type="ECO:0000313" key="3">
    <source>
        <dbReference type="EMBL" id="KAF2091636.1"/>
    </source>
</evidence>
<feature type="non-terminal residue" evidence="3">
    <location>
        <position position="181"/>
    </location>
</feature>
<accession>A0A9P4I4G2</accession>
<reference evidence="3" key="1">
    <citation type="journal article" date="2020" name="Stud. Mycol.">
        <title>101 Dothideomycetes genomes: a test case for predicting lifestyles and emergence of pathogens.</title>
        <authorList>
            <person name="Haridas S."/>
            <person name="Albert R."/>
            <person name="Binder M."/>
            <person name="Bloem J."/>
            <person name="Labutti K."/>
            <person name="Salamov A."/>
            <person name="Andreopoulos B."/>
            <person name="Baker S."/>
            <person name="Barry K."/>
            <person name="Bills G."/>
            <person name="Bluhm B."/>
            <person name="Cannon C."/>
            <person name="Castanera R."/>
            <person name="Culley D."/>
            <person name="Daum C."/>
            <person name="Ezra D."/>
            <person name="Gonzalez J."/>
            <person name="Henrissat B."/>
            <person name="Kuo A."/>
            <person name="Liang C."/>
            <person name="Lipzen A."/>
            <person name="Lutzoni F."/>
            <person name="Magnuson J."/>
            <person name="Mondo S."/>
            <person name="Nolan M."/>
            <person name="Ohm R."/>
            <person name="Pangilinan J."/>
            <person name="Park H.-J."/>
            <person name="Ramirez L."/>
            <person name="Alfaro M."/>
            <person name="Sun H."/>
            <person name="Tritt A."/>
            <person name="Yoshinaga Y."/>
            <person name="Zwiers L.-H."/>
            <person name="Turgeon B."/>
            <person name="Goodwin S."/>
            <person name="Spatafora J."/>
            <person name="Crous P."/>
            <person name="Grigoriev I."/>
        </authorList>
    </citation>
    <scope>NUCLEOTIDE SEQUENCE</scope>
    <source>
        <strain evidence="3">CBS 121410</strain>
    </source>
</reference>
<dbReference type="EMBL" id="ML978711">
    <property type="protein sequence ID" value="KAF2091636.1"/>
    <property type="molecule type" value="Genomic_DNA"/>
</dbReference>
<keyword evidence="4" id="KW-1185">Reference proteome</keyword>
<proteinExistence type="predicted"/>
<evidence type="ECO:0000313" key="4">
    <source>
        <dbReference type="Proteomes" id="UP000799776"/>
    </source>
</evidence>
<feature type="domain" description="Lipocalin-like" evidence="2">
    <location>
        <begin position="29"/>
        <end position="174"/>
    </location>
</feature>
<comment type="caution">
    <text evidence="3">The sequence shown here is derived from an EMBL/GenBank/DDBJ whole genome shotgun (WGS) entry which is preliminary data.</text>
</comment>
<sequence length="181" mass="20067">PAITKPPSPKMTSTDPSPSTAAELRSRIVGAWQLESYMALPVDPNLKPIHPMTKHVTGIIMYTPDGYMSAQMCIPGQTPAFSRWGGDTVTDEMWAESAKRYIAYSGPYFISEGVEGEKPVLKHGFQVSSAPGPRGGVQERKWRFEEGGELLVLGSDHASEYKGDQRRPELKWRRMKDNSVA</sequence>
<dbReference type="Proteomes" id="UP000799776">
    <property type="component" value="Unassembled WGS sequence"/>
</dbReference>
<evidence type="ECO:0000256" key="1">
    <source>
        <dbReference type="SAM" id="MobiDB-lite"/>
    </source>
</evidence>
<feature type="compositionally biased region" description="Polar residues" evidence="1">
    <location>
        <begin position="10"/>
        <end position="20"/>
    </location>
</feature>
<feature type="region of interest" description="Disordered" evidence="1">
    <location>
        <begin position="1"/>
        <end position="22"/>
    </location>
</feature>